<organism evidence="3 4">
    <name type="scientific">Sphingobacterium oryzagri</name>
    <dbReference type="NCBI Taxonomy" id="3025669"/>
    <lineage>
        <taxon>Bacteria</taxon>
        <taxon>Pseudomonadati</taxon>
        <taxon>Bacteroidota</taxon>
        <taxon>Sphingobacteriia</taxon>
        <taxon>Sphingobacteriales</taxon>
        <taxon>Sphingobacteriaceae</taxon>
        <taxon>Sphingobacterium</taxon>
    </lineage>
</organism>
<protein>
    <submittedName>
        <fullName evidence="3">DPP IV N-terminal domain-containing protein</fullName>
    </submittedName>
</protein>
<keyword evidence="4" id="KW-1185">Reference proteome</keyword>
<dbReference type="Pfam" id="PF07676">
    <property type="entry name" value="PD40"/>
    <property type="match status" value="4"/>
</dbReference>
<dbReference type="PANTHER" id="PTHR36842">
    <property type="entry name" value="PROTEIN TOLB HOMOLOG"/>
    <property type="match status" value="1"/>
</dbReference>
<feature type="signal peptide" evidence="2">
    <location>
        <begin position="1"/>
        <end position="32"/>
    </location>
</feature>
<reference evidence="3 4" key="1">
    <citation type="submission" date="2023-02" db="EMBL/GenBank/DDBJ databases">
        <title>Genome sequence of Sphingobacterium sp. KACC 22765.</title>
        <authorList>
            <person name="Kim S."/>
            <person name="Heo J."/>
            <person name="Kwon S.-W."/>
        </authorList>
    </citation>
    <scope>NUCLEOTIDE SEQUENCE [LARGE SCALE GENOMIC DNA]</scope>
    <source>
        <strain evidence="3 4">KACC 22765</strain>
    </source>
</reference>
<dbReference type="RefSeq" id="WP_274265894.1">
    <property type="nucleotide sequence ID" value="NZ_CP117880.1"/>
</dbReference>
<dbReference type="SUPFAM" id="SSF82171">
    <property type="entry name" value="DPP6 N-terminal domain-like"/>
    <property type="match status" value="1"/>
</dbReference>
<sequence>MNIRFARCLAKRIRPFFGLLLLAMLLPVCSQAQYFGQNKMRYKKLKFEVKETPHFELYSYLKNDSVNTWLAKEAEVWYGMHQQVFQDTFLRKNPIIIYNNHPEFQQTTAISGEISVGTGGVTEAFKQRVVMPLMQINQQTRHVLGHEMVHAFQYRVLMEGRDSTRLESVANIPLWMVEGMAEYFSIGKKDAFTAMWMRDAYARNDIPSLKQLTEQSHQYFPYRYGQAFLAYIGATYGDTVIMPMFLETAKYGYEIAMKRVFGYDAQTMSTRWRSAMENSFKSLAKDTISRPVGQPLVTAFNGGRMNVAPAISPDGRFLAFMSEKDLFGIDLFLADAKTGAILRKLGSRMTSKDIDEFSYLESAGDFSADSKQFAFSVFSAGKNKLMVVDVQTGKTLALEAMGDIVEFTNISFSPDGERVAFSGLKEGQSDIYTYNLKTKELKQLTNDKYSDFQPNFSPDGRSIVFSTDRVAYEADARAVDIPMNLALLDVATCEVQNIPVFAGANNLNPNFSNDGEQIYFLSNADGYRNMFRYRLQTQVVEQMTDYFTGISGITEYSPAISISSDDDVVYSYFKGNQYNIYKANVSEFSPQAVHAQEVNFDAAMLPPHVNRGVNIVNTNLQNFNLYARIDTSQIQQVPYRSKFKLDYLANSGVGMTVGSRYGAGMAGGLFGIFSDILGYNQIYSTLNVNGDIYDFGGQIAYINQRSRWNWGGAISHIPYMSGFNMYSMRDIDNSGVEQRVLDTYFIRTFQQQAEAFVAYPFNRHHRVEMGAALARYSYRIDRSSQNYFGLFTRRDRVPNAEAAQLFGANFNSFVLQQLNASLVGDKSVFGLTAPLEGFRYRLGAEQFFGDFSLTAYNLDLRRYFRLKPVTLAFRAYSYIRGGRDQNSLYQLYVAYPYLVRGFENGLDVRQYIFDSETSATPVGSTTIADFNNASGTKTVVGNVELRLPFTGPEKLAAIESSFLLTDLNLFFDFGLAWRSDSQIQGSRTINDILTRERIDQRNNAGEVVNTYYVGVYNDRIRTPLMSVGVSLRVNLFGAMILEPYYAIPIVKDRSKFGTFGLNFTPGW</sequence>
<name>A0ABY7WEX7_9SPHI</name>
<dbReference type="EMBL" id="CP117880">
    <property type="protein sequence ID" value="WDF67164.1"/>
    <property type="molecule type" value="Genomic_DNA"/>
</dbReference>
<dbReference type="Proteomes" id="UP001221558">
    <property type="component" value="Chromosome"/>
</dbReference>
<evidence type="ECO:0000256" key="1">
    <source>
        <dbReference type="ARBA" id="ARBA00009820"/>
    </source>
</evidence>
<evidence type="ECO:0000313" key="3">
    <source>
        <dbReference type="EMBL" id="WDF67164.1"/>
    </source>
</evidence>
<comment type="similarity">
    <text evidence="1">Belongs to the TolB family.</text>
</comment>
<keyword evidence="2" id="KW-0732">Signal</keyword>
<gene>
    <name evidence="3" type="ORF">PQ465_12700</name>
</gene>
<dbReference type="Gene3D" id="2.120.10.30">
    <property type="entry name" value="TolB, C-terminal domain"/>
    <property type="match status" value="2"/>
</dbReference>
<dbReference type="PANTHER" id="PTHR36842:SF1">
    <property type="entry name" value="PROTEIN TOLB"/>
    <property type="match status" value="1"/>
</dbReference>
<accession>A0ABY7WEX7</accession>
<feature type="chain" id="PRO_5047194947" evidence="2">
    <location>
        <begin position="33"/>
        <end position="1067"/>
    </location>
</feature>
<dbReference type="InterPro" id="IPR011042">
    <property type="entry name" value="6-blade_b-propeller_TolB-like"/>
</dbReference>
<evidence type="ECO:0000313" key="4">
    <source>
        <dbReference type="Proteomes" id="UP001221558"/>
    </source>
</evidence>
<proteinExistence type="inferred from homology"/>
<dbReference type="InterPro" id="IPR011659">
    <property type="entry name" value="WD40"/>
</dbReference>
<evidence type="ECO:0000256" key="2">
    <source>
        <dbReference type="SAM" id="SignalP"/>
    </source>
</evidence>